<feature type="binding site" evidence="13">
    <location>
        <position position="265"/>
    </location>
    <ligand>
        <name>Zn(2+)</name>
        <dbReference type="ChEBI" id="CHEBI:29105"/>
        <note>catalytic</note>
    </ligand>
</feature>
<evidence type="ECO:0000256" key="9">
    <source>
        <dbReference type="ARBA" id="ARBA00022801"/>
    </source>
</evidence>
<dbReference type="RefSeq" id="WP_377822132.1">
    <property type="nucleotide sequence ID" value="NZ_JBHSWJ010000002.1"/>
</dbReference>
<comment type="pathway">
    <text evidence="4 14">Cofactor biosynthesis; riboflavin biosynthesis; 2-hydroxy-3-oxobutyl phosphate from D-ribulose 5-phosphate: step 1/1.</text>
</comment>
<keyword evidence="6 14" id="KW-0686">Riboflavin biosynthesis</keyword>
<feature type="domain" description="GTP cyclohydrolase II" evidence="15">
    <location>
        <begin position="210"/>
        <end position="370"/>
    </location>
</feature>
<comment type="cofactor">
    <cofactor evidence="14">
        <name>Mg(2+)</name>
        <dbReference type="ChEBI" id="CHEBI:18420"/>
    </cofactor>
    <cofactor evidence="14">
        <name>Mn(2+)</name>
        <dbReference type="ChEBI" id="CHEBI:29035"/>
    </cofactor>
    <text evidence="14">Binds 2 divalent metal cations per subunit. Magnesium or manganese.</text>
</comment>
<dbReference type="PANTHER" id="PTHR21327:SF18">
    <property type="entry name" value="3,4-DIHYDROXY-2-BUTANONE 4-PHOSPHATE SYNTHASE"/>
    <property type="match status" value="1"/>
</dbReference>
<dbReference type="GO" id="GO:0008686">
    <property type="term" value="F:3,4-dihydroxy-2-butanone-4-phosphate synthase activity"/>
    <property type="evidence" value="ECO:0007669"/>
    <property type="project" value="UniProtKB-EC"/>
</dbReference>
<comment type="similarity">
    <text evidence="13">Belongs to the GTP cyclohydrolase II family.</text>
</comment>
<feature type="binding site" evidence="14">
    <location>
        <position position="31"/>
    </location>
    <ligand>
        <name>Mg(2+)</name>
        <dbReference type="ChEBI" id="CHEBI:18420"/>
        <label>1</label>
    </ligand>
</feature>
<comment type="catalytic activity">
    <reaction evidence="1 14">
        <text>D-ribulose 5-phosphate = (2S)-2-hydroxy-3-oxobutyl phosphate + formate + H(+)</text>
        <dbReference type="Rhea" id="RHEA:18457"/>
        <dbReference type="ChEBI" id="CHEBI:15378"/>
        <dbReference type="ChEBI" id="CHEBI:15740"/>
        <dbReference type="ChEBI" id="CHEBI:58121"/>
        <dbReference type="ChEBI" id="CHEBI:58830"/>
        <dbReference type="EC" id="4.1.99.12"/>
    </reaction>
</comment>
<dbReference type="HAMAP" id="MF_00180">
    <property type="entry name" value="RibB"/>
    <property type="match status" value="1"/>
</dbReference>
<evidence type="ECO:0000256" key="11">
    <source>
        <dbReference type="ARBA" id="ARBA00023134"/>
    </source>
</evidence>
<keyword evidence="10 13" id="KW-0862">Zinc</keyword>
<feature type="binding site" evidence="13">
    <location>
        <position position="314"/>
    </location>
    <ligand>
        <name>GTP</name>
        <dbReference type="ChEBI" id="CHEBI:37565"/>
    </ligand>
</feature>
<dbReference type="CDD" id="cd00641">
    <property type="entry name" value="GTP_cyclohydro2"/>
    <property type="match status" value="1"/>
</dbReference>
<feature type="binding site" evidence="14">
    <location>
        <position position="35"/>
    </location>
    <ligand>
        <name>D-ribulose 5-phosphate</name>
        <dbReference type="ChEBI" id="CHEBI:58121"/>
    </ligand>
</feature>
<name>A0ABW2ASX7_9MICO</name>
<feature type="binding site" evidence="13">
    <location>
        <begin position="249"/>
        <end position="253"/>
    </location>
    <ligand>
        <name>GTP</name>
        <dbReference type="ChEBI" id="CHEBI:37565"/>
    </ligand>
</feature>
<evidence type="ECO:0000256" key="8">
    <source>
        <dbReference type="ARBA" id="ARBA00022741"/>
    </source>
</evidence>
<dbReference type="Gene3D" id="3.40.50.10990">
    <property type="entry name" value="GTP cyclohydrolase II"/>
    <property type="match status" value="1"/>
</dbReference>
<feature type="binding site" evidence="13">
    <location>
        <begin position="292"/>
        <end position="294"/>
    </location>
    <ligand>
        <name>GTP</name>
        <dbReference type="ChEBI" id="CHEBI:37565"/>
    </ligand>
</feature>
<comment type="catalytic activity">
    <reaction evidence="12 13">
        <text>GTP + 4 H2O = 2,5-diamino-6-hydroxy-4-(5-phosphoribosylamino)-pyrimidine + formate + 2 phosphate + 3 H(+)</text>
        <dbReference type="Rhea" id="RHEA:23704"/>
        <dbReference type="ChEBI" id="CHEBI:15377"/>
        <dbReference type="ChEBI" id="CHEBI:15378"/>
        <dbReference type="ChEBI" id="CHEBI:15740"/>
        <dbReference type="ChEBI" id="CHEBI:37565"/>
        <dbReference type="ChEBI" id="CHEBI:43474"/>
        <dbReference type="ChEBI" id="CHEBI:58614"/>
        <dbReference type="EC" id="3.5.4.25"/>
    </reaction>
</comment>
<sequence length="404" mass="42562">MATRELATIEDALREIAAGRPVVVVDDEDRENEADLVMAASAADERWVGFAVRHGSGVLCAPMTGDIADRLALPPMVSDNQDPKGTAYTVSVDAREEVSTGISAADRARTLRVLADPATAAGDLTRPGHVFPLRARAGGVLERPGHTEAAVDLARLAGLEPVGAIVELVHDDGSMMRLAAAQDLAVRAGLLVISIADLIAWRQRHDRVRRVASTRLPTAHGDFIAHGYLDLVTGAEHLALVRDGGDVVRVHSECLTGDVFGSQRCDCGPQLDASLKAVAAEGGAVIYLGGHEGRGVGLLNKLRAYSLQDTGLDTVDAQSALGLPIDAREFDAAAAILRERGLMTIRLLTNNPAKEHALRAGGVDVTARLPLHVGASVHNLGYLATKLERMGHLAPEPDLLEGAS</sequence>
<comment type="function">
    <text evidence="13">Catalyzes the conversion of GTP to 2,5-diamino-6-ribosylamino-4(3H)-pyrimidinone 5'-phosphate (DARP), formate and pyrophosphate.</text>
</comment>
<feature type="binding site" evidence="13">
    <location>
        <position position="254"/>
    </location>
    <ligand>
        <name>Zn(2+)</name>
        <dbReference type="ChEBI" id="CHEBI:29105"/>
        <note>catalytic</note>
    </ligand>
</feature>
<comment type="pathway">
    <text evidence="3 13">Cofactor biosynthesis; riboflavin biosynthesis; 5-amino-6-(D-ribitylamino)uracil from GTP: step 1/4.</text>
</comment>
<keyword evidence="11 13" id="KW-0342">GTP-binding</keyword>
<feature type="binding site" evidence="14">
    <location>
        <position position="146"/>
    </location>
    <ligand>
        <name>Mg(2+)</name>
        <dbReference type="ChEBI" id="CHEBI:18420"/>
        <label>2</label>
    </ligand>
</feature>
<evidence type="ECO:0000256" key="6">
    <source>
        <dbReference type="ARBA" id="ARBA00022619"/>
    </source>
</evidence>
<organism evidence="16 17">
    <name type="scientific">Branchiibius cervicis</name>
    <dbReference type="NCBI Taxonomy" id="908252"/>
    <lineage>
        <taxon>Bacteria</taxon>
        <taxon>Bacillati</taxon>
        <taxon>Actinomycetota</taxon>
        <taxon>Actinomycetes</taxon>
        <taxon>Micrococcales</taxon>
        <taxon>Dermacoccaceae</taxon>
        <taxon>Branchiibius</taxon>
    </lineage>
</organism>
<accession>A0ABW2ASX7</accession>
<feature type="binding site" evidence="13">
    <location>
        <position position="349"/>
    </location>
    <ligand>
        <name>GTP</name>
        <dbReference type="ChEBI" id="CHEBI:37565"/>
    </ligand>
</feature>
<feature type="active site" description="Proton acceptor" evidence="13">
    <location>
        <position position="326"/>
    </location>
</feature>
<dbReference type="InterPro" id="IPR000926">
    <property type="entry name" value="RibA"/>
</dbReference>
<dbReference type="EC" id="3.5.4.25" evidence="13"/>
<keyword evidence="8 13" id="KW-0547">Nucleotide-binding</keyword>
<proteinExistence type="inferred from homology"/>
<keyword evidence="14" id="KW-0464">Manganese</keyword>
<comment type="cofactor">
    <cofactor evidence="13">
        <name>Zn(2+)</name>
        <dbReference type="ChEBI" id="CHEBI:29105"/>
    </cofactor>
    <text evidence="13">Binds 1 zinc ion per subunit.</text>
</comment>
<dbReference type="PIRSF" id="PIRSF001259">
    <property type="entry name" value="RibA"/>
    <property type="match status" value="1"/>
</dbReference>
<feature type="binding site" evidence="14">
    <location>
        <begin position="30"/>
        <end position="31"/>
    </location>
    <ligand>
        <name>D-ribulose 5-phosphate</name>
        <dbReference type="ChEBI" id="CHEBI:58121"/>
    </ligand>
</feature>
<dbReference type="NCBIfam" id="NF001591">
    <property type="entry name" value="PRK00393.1"/>
    <property type="match status" value="1"/>
</dbReference>
<evidence type="ECO:0000313" key="16">
    <source>
        <dbReference type="EMBL" id="MFC6713975.1"/>
    </source>
</evidence>
<dbReference type="NCBIfam" id="TIGR00506">
    <property type="entry name" value="ribB"/>
    <property type="match status" value="1"/>
</dbReference>
<dbReference type="HAMAP" id="MF_00179">
    <property type="entry name" value="RibA"/>
    <property type="match status" value="1"/>
</dbReference>
<dbReference type="Pfam" id="PF00926">
    <property type="entry name" value="DHBP_synthase"/>
    <property type="match status" value="1"/>
</dbReference>
<gene>
    <name evidence="14 16" type="primary">ribB</name>
    <name evidence="13" type="synonym">ribA</name>
    <name evidence="16" type="ORF">ACFQBT_09130</name>
</gene>
<keyword evidence="14" id="KW-0460">Magnesium</keyword>
<feature type="active site" description="Nucleophile" evidence="13">
    <location>
        <position position="328"/>
    </location>
</feature>
<feature type="binding site" evidence="13">
    <location>
        <position position="267"/>
    </location>
    <ligand>
        <name>Zn(2+)</name>
        <dbReference type="ChEBI" id="CHEBI:29105"/>
        <note>catalytic</note>
    </ligand>
</feature>
<evidence type="ECO:0000256" key="10">
    <source>
        <dbReference type="ARBA" id="ARBA00022833"/>
    </source>
</evidence>
<dbReference type="SUPFAM" id="SSF55821">
    <property type="entry name" value="YrdC/RibB"/>
    <property type="match status" value="1"/>
</dbReference>
<dbReference type="InterPro" id="IPR017945">
    <property type="entry name" value="DHBP_synth_RibB-like_a/b_dom"/>
</dbReference>
<evidence type="ECO:0000259" key="15">
    <source>
        <dbReference type="Pfam" id="PF00925"/>
    </source>
</evidence>
<dbReference type="InterPro" id="IPR036144">
    <property type="entry name" value="RibA-like_sf"/>
</dbReference>
<evidence type="ECO:0000256" key="12">
    <source>
        <dbReference type="ARBA" id="ARBA00049295"/>
    </source>
</evidence>
<evidence type="ECO:0000256" key="5">
    <source>
        <dbReference type="ARBA" id="ARBA00005520"/>
    </source>
</evidence>
<protein>
    <recommendedName>
        <fullName evidence="13 14">Multifunctional fusion protein</fullName>
    </recommendedName>
    <domain>
        <recommendedName>
            <fullName evidence="13">GTP cyclohydrolase-2</fullName>
            <ecNumber evidence="13">3.5.4.25</ecNumber>
        </recommendedName>
        <alternativeName>
            <fullName evidence="13">GTP cyclohydrolase II</fullName>
        </alternativeName>
    </domain>
    <domain>
        <recommendedName>
            <fullName evidence="14">3,4-dihydroxy-2-butanone 4-phosphate synthase</fullName>
            <shortName evidence="14">DHBP synthase</shortName>
            <ecNumber evidence="14">4.1.99.12</ecNumber>
        </recommendedName>
    </domain>
</protein>
<feature type="site" description="Essential for catalytic activity" evidence="14">
    <location>
        <position position="167"/>
    </location>
</feature>
<keyword evidence="14 16" id="KW-0456">Lyase</keyword>
<keyword evidence="9 13" id="KW-0378">Hydrolase</keyword>
<dbReference type="SUPFAM" id="SSF142695">
    <property type="entry name" value="RibA-like"/>
    <property type="match status" value="1"/>
</dbReference>
<keyword evidence="7 14" id="KW-0479">Metal-binding</keyword>
<comment type="similarity">
    <text evidence="14">Belongs to the DHBP synthase family.</text>
</comment>
<feature type="binding site" evidence="13">
    <location>
        <position position="354"/>
    </location>
    <ligand>
        <name>GTP</name>
        <dbReference type="ChEBI" id="CHEBI:37565"/>
    </ligand>
</feature>
<evidence type="ECO:0000256" key="1">
    <source>
        <dbReference type="ARBA" id="ARBA00000141"/>
    </source>
</evidence>
<evidence type="ECO:0000256" key="3">
    <source>
        <dbReference type="ARBA" id="ARBA00004853"/>
    </source>
</evidence>
<reference evidence="17" key="1">
    <citation type="journal article" date="2019" name="Int. J. Syst. Evol. Microbiol.">
        <title>The Global Catalogue of Microorganisms (GCM) 10K type strain sequencing project: providing services to taxonomists for standard genome sequencing and annotation.</title>
        <authorList>
            <consortium name="The Broad Institute Genomics Platform"/>
            <consortium name="The Broad Institute Genome Sequencing Center for Infectious Disease"/>
            <person name="Wu L."/>
            <person name="Ma J."/>
        </authorList>
    </citation>
    <scope>NUCLEOTIDE SEQUENCE [LARGE SCALE GENOMIC DNA]</scope>
    <source>
        <strain evidence="17">NBRC 106593</strain>
    </source>
</reference>
<dbReference type="InterPro" id="IPR032677">
    <property type="entry name" value="GTP_cyclohydro_II"/>
</dbReference>
<evidence type="ECO:0000256" key="14">
    <source>
        <dbReference type="HAMAP-Rule" id="MF_00180"/>
    </source>
</evidence>
<dbReference type="EC" id="4.1.99.12" evidence="14"/>
<evidence type="ECO:0000313" key="17">
    <source>
        <dbReference type="Proteomes" id="UP001596356"/>
    </source>
</evidence>
<comment type="function">
    <text evidence="2 14">Catalyzes the conversion of D-ribulose 5-phosphate to formate and 3,4-dihydroxy-2-butanone 4-phosphate.</text>
</comment>
<feature type="binding site" evidence="14">
    <location>
        <begin position="143"/>
        <end position="147"/>
    </location>
    <ligand>
        <name>D-ribulose 5-phosphate</name>
        <dbReference type="ChEBI" id="CHEBI:58121"/>
    </ligand>
</feature>
<evidence type="ECO:0000256" key="4">
    <source>
        <dbReference type="ARBA" id="ARBA00004904"/>
    </source>
</evidence>
<comment type="subunit">
    <text evidence="14">Homodimer.</text>
</comment>
<dbReference type="InterPro" id="IPR000422">
    <property type="entry name" value="DHBP_synthase_RibB"/>
</dbReference>
<comment type="caution">
    <text evidence="16">The sequence shown here is derived from an EMBL/GenBank/DDBJ whole genome shotgun (WGS) entry which is preliminary data.</text>
</comment>
<dbReference type="Pfam" id="PF00925">
    <property type="entry name" value="GTP_cyclohydro2"/>
    <property type="match status" value="1"/>
</dbReference>
<dbReference type="Proteomes" id="UP001596356">
    <property type="component" value="Unassembled WGS sequence"/>
</dbReference>
<feature type="binding site" evidence="13">
    <location>
        <position position="270"/>
    </location>
    <ligand>
        <name>GTP</name>
        <dbReference type="ChEBI" id="CHEBI:37565"/>
    </ligand>
</feature>
<evidence type="ECO:0000256" key="13">
    <source>
        <dbReference type="HAMAP-Rule" id="MF_00179"/>
    </source>
</evidence>
<evidence type="ECO:0000256" key="2">
    <source>
        <dbReference type="ARBA" id="ARBA00002284"/>
    </source>
</evidence>
<keyword evidence="17" id="KW-1185">Reference proteome</keyword>
<comment type="similarity">
    <text evidence="5">In the N-terminal section; belongs to the DHBP synthase family.</text>
</comment>
<dbReference type="EMBL" id="JBHSWJ010000002">
    <property type="protein sequence ID" value="MFC6713975.1"/>
    <property type="molecule type" value="Genomic_DNA"/>
</dbReference>
<feature type="binding site" evidence="14">
    <location>
        <position position="31"/>
    </location>
    <ligand>
        <name>Mg(2+)</name>
        <dbReference type="ChEBI" id="CHEBI:18420"/>
        <label>2</label>
    </ligand>
</feature>
<evidence type="ECO:0000256" key="7">
    <source>
        <dbReference type="ARBA" id="ARBA00022723"/>
    </source>
</evidence>
<dbReference type="PANTHER" id="PTHR21327">
    <property type="entry name" value="GTP CYCLOHYDROLASE II-RELATED"/>
    <property type="match status" value="1"/>
</dbReference>
<feature type="site" description="Essential for catalytic activity" evidence="14">
    <location>
        <position position="129"/>
    </location>
</feature>
<dbReference type="Gene3D" id="3.90.870.10">
    <property type="entry name" value="DHBP synthase"/>
    <property type="match status" value="1"/>
</dbReference>